<dbReference type="GO" id="GO:0019239">
    <property type="term" value="F:deaminase activity"/>
    <property type="evidence" value="ECO:0007669"/>
    <property type="project" value="TreeGrafter"/>
</dbReference>
<feature type="signal peptide" evidence="5">
    <location>
        <begin position="1"/>
        <end position="19"/>
    </location>
</feature>
<dbReference type="InterPro" id="IPR006680">
    <property type="entry name" value="Amidohydro-rel"/>
</dbReference>
<dbReference type="AlphaFoldDB" id="A0AA40B1K7"/>
<keyword evidence="2" id="KW-0479">Metal-binding</keyword>
<evidence type="ECO:0000256" key="1">
    <source>
        <dbReference type="ARBA" id="ARBA00001947"/>
    </source>
</evidence>
<evidence type="ECO:0000256" key="5">
    <source>
        <dbReference type="SAM" id="SignalP"/>
    </source>
</evidence>
<name>A0AA40B1K7_9PEZI</name>
<keyword evidence="4" id="KW-0862">Zinc</keyword>
<dbReference type="SUPFAM" id="SSF51556">
    <property type="entry name" value="Metallo-dependent hydrolases"/>
    <property type="match status" value="1"/>
</dbReference>
<evidence type="ECO:0000256" key="2">
    <source>
        <dbReference type="ARBA" id="ARBA00022723"/>
    </source>
</evidence>
<dbReference type="Gene3D" id="2.30.40.10">
    <property type="entry name" value="Urease, subunit C, domain 1"/>
    <property type="match status" value="1"/>
</dbReference>
<evidence type="ECO:0000313" key="7">
    <source>
        <dbReference type="EMBL" id="KAK0725880.1"/>
    </source>
</evidence>
<dbReference type="SUPFAM" id="SSF51338">
    <property type="entry name" value="Composite domain of metallo-dependent hydrolases"/>
    <property type="match status" value="1"/>
</dbReference>
<dbReference type="Gene3D" id="3.20.20.140">
    <property type="entry name" value="Metal-dependent hydrolases"/>
    <property type="match status" value="1"/>
</dbReference>
<dbReference type="EMBL" id="JAUKUA010000002">
    <property type="protein sequence ID" value="KAK0725880.1"/>
    <property type="molecule type" value="Genomic_DNA"/>
</dbReference>
<proteinExistence type="predicted"/>
<dbReference type="InterPro" id="IPR032466">
    <property type="entry name" value="Metal_Hydrolase"/>
</dbReference>
<dbReference type="Proteomes" id="UP001172102">
    <property type="component" value="Unassembled WGS sequence"/>
</dbReference>
<sequence length="506" mass="55097">MRLVNRIAALVVLLSAVSAGSSDSNSILIKGGTVVAFNQETQGLRVIRGGSVLVENDRITGVFDGAPSRVPKGAEIFDAKGKIITPGFIDTHRHGWQTVFKTIGSNTTLIEFFFRYSSLVAPFFWNASDVYDSQLAGLYEALNAGVTTSLDHATHTWSKDAADAGFQASIDSGARVLWAFSFANITDVVTVEQQYPIFRALAKKPGLKNSPTTLAIAYDAWGPNPNVAEIDKIMALAREVNVSAITTHSLQGPWGSDNSPEDIHALNYLNISIPIVFSHASFLSATGRDLLRSTNQYISITPESEMHYGQTHPVSSLIQDQASLGVDTHMTFSTDILTQARIWLQQTRYERYLDVLEQTKLPKTNPMSAEQAFLLATRSGALALRRPDLGAIFTGAKADLLVWDGDSPPLLGWDDPVAAVILHASVGDIEAVIVDGKWAKKGGKLISKGYPEARKKFLSTAKRLQEVWRGLPLPELPPVWNGHPVVDPERVDVKRGEGDGYGSVYI</sequence>
<evidence type="ECO:0000256" key="3">
    <source>
        <dbReference type="ARBA" id="ARBA00022801"/>
    </source>
</evidence>
<gene>
    <name evidence="7" type="ORF">B0H67DRAFT_571799</name>
</gene>
<keyword evidence="3" id="KW-0378">Hydrolase</keyword>
<feature type="chain" id="PRO_5041457962" description="Amidohydrolase-related domain-containing protein" evidence="5">
    <location>
        <begin position="20"/>
        <end position="506"/>
    </location>
</feature>
<protein>
    <recommendedName>
        <fullName evidence="6">Amidohydrolase-related domain-containing protein</fullName>
    </recommendedName>
</protein>
<dbReference type="GO" id="GO:0005829">
    <property type="term" value="C:cytosol"/>
    <property type="evidence" value="ECO:0007669"/>
    <property type="project" value="TreeGrafter"/>
</dbReference>
<accession>A0AA40B1K7</accession>
<dbReference type="PANTHER" id="PTHR11271">
    <property type="entry name" value="GUANINE DEAMINASE"/>
    <property type="match status" value="1"/>
</dbReference>
<keyword evidence="8" id="KW-1185">Reference proteome</keyword>
<evidence type="ECO:0000259" key="6">
    <source>
        <dbReference type="Pfam" id="PF01979"/>
    </source>
</evidence>
<comment type="cofactor">
    <cofactor evidence="1">
        <name>Zn(2+)</name>
        <dbReference type="ChEBI" id="CHEBI:29105"/>
    </cofactor>
</comment>
<dbReference type="Pfam" id="PF01979">
    <property type="entry name" value="Amidohydro_1"/>
    <property type="match status" value="1"/>
</dbReference>
<dbReference type="InterPro" id="IPR011059">
    <property type="entry name" value="Metal-dep_hydrolase_composite"/>
</dbReference>
<dbReference type="PANTHER" id="PTHR11271:SF37">
    <property type="entry name" value="FAMILY PROTEIN, PUTATIVE (AFU_ORTHOLOGUE AFUA_4G00460)-RELATED"/>
    <property type="match status" value="1"/>
</dbReference>
<dbReference type="GO" id="GO:0046872">
    <property type="term" value="F:metal ion binding"/>
    <property type="evidence" value="ECO:0007669"/>
    <property type="project" value="UniProtKB-KW"/>
</dbReference>
<comment type="caution">
    <text evidence="7">The sequence shown here is derived from an EMBL/GenBank/DDBJ whole genome shotgun (WGS) entry which is preliminary data.</text>
</comment>
<keyword evidence="5" id="KW-0732">Signal</keyword>
<organism evidence="7 8">
    <name type="scientific">Lasiosphaeris hirsuta</name>
    <dbReference type="NCBI Taxonomy" id="260670"/>
    <lineage>
        <taxon>Eukaryota</taxon>
        <taxon>Fungi</taxon>
        <taxon>Dikarya</taxon>
        <taxon>Ascomycota</taxon>
        <taxon>Pezizomycotina</taxon>
        <taxon>Sordariomycetes</taxon>
        <taxon>Sordariomycetidae</taxon>
        <taxon>Sordariales</taxon>
        <taxon>Lasiosphaeriaceae</taxon>
        <taxon>Lasiosphaeris</taxon>
    </lineage>
</organism>
<feature type="domain" description="Amidohydrolase-related" evidence="6">
    <location>
        <begin position="83"/>
        <end position="438"/>
    </location>
</feature>
<evidence type="ECO:0000313" key="8">
    <source>
        <dbReference type="Proteomes" id="UP001172102"/>
    </source>
</evidence>
<dbReference type="InterPro" id="IPR051607">
    <property type="entry name" value="Metallo-dep_hydrolases"/>
</dbReference>
<evidence type="ECO:0000256" key="4">
    <source>
        <dbReference type="ARBA" id="ARBA00022833"/>
    </source>
</evidence>
<reference evidence="7" key="1">
    <citation type="submission" date="2023-06" db="EMBL/GenBank/DDBJ databases">
        <title>Genome-scale phylogeny and comparative genomics of the fungal order Sordariales.</title>
        <authorList>
            <consortium name="Lawrence Berkeley National Laboratory"/>
            <person name="Hensen N."/>
            <person name="Bonometti L."/>
            <person name="Westerberg I."/>
            <person name="Brannstrom I.O."/>
            <person name="Guillou S."/>
            <person name="Cros-Aarteil S."/>
            <person name="Calhoun S."/>
            <person name="Haridas S."/>
            <person name="Kuo A."/>
            <person name="Mondo S."/>
            <person name="Pangilinan J."/>
            <person name="Riley R."/>
            <person name="Labutti K."/>
            <person name="Andreopoulos B."/>
            <person name="Lipzen A."/>
            <person name="Chen C."/>
            <person name="Yanf M."/>
            <person name="Daum C."/>
            <person name="Ng V."/>
            <person name="Clum A."/>
            <person name="Steindorff A."/>
            <person name="Ohm R."/>
            <person name="Martin F."/>
            <person name="Silar P."/>
            <person name="Natvig D."/>
            <person name="Lalanne C."/>
            <person name="Gautier V."/>
            <person name="Ament-Velasquez S.L."/>
            <person name="Kruys A."/>
            <person name="Hutchinson M.I."/>
            <person name="Powell A.J."/>
            <person name="Barry K."/>
            <person name="Miller A.N."/>
            <person name="Grigoriev I.V."/>
            <person name="Debuchy R."/>
            <person name="Gladieux P."/>
            <person name="Thoren M.H."/>
            <person name="Johannesson H."/>
        </authorList>
    </citation>
    <scope>NUCLEOTIDE SEQUENCE</scope>
    <source>
        <strain evidence="7">SMH4607-1</strain>
    </source>
</reference>